<dbReference type="AlphaFoldDB" id="A0A099KG87"/>
<reference evidence="2 3" key="1">
    <citation type="submission" date="2014-08" db="EMBL/GenBank/DDBJ databases">
        <title>Genomic and Phenotypic Diversity of Colwellia psychrerythraea strains from Disparate Marine Basins.</title>
        <authorList>
            <person name="Techtmann S.M."/>
            <person name="Stelling S.C."/>
            <person name="Utturkar S.M."/>
            <person name="Alshibli N."/>
            <person name="Harris A."/>
            <person name="Brown S.D."/>
            <person name="Hazen T.C."/>
        </authorList>
    </citation>
    <scope>NUCLEOTIDE SEQUENCE [LARGE SCALE GENOMIC DNA]</scope>
    <source>
        <strain evidence="2 3">GAB14E</strain>
    </source>
</reference>
<gene>
    <name evidence="2" type="ORF">GAB14E_4008</name>
</gene>
<name>A0A099KG87_COLPS</name>
<dbReference type="Pfam" id="PF13692">
    <property type="entry name" value="Glyco_trans_1_4"/>
    <property type="match status" value="1"/>
</dbReference>
<dbReference type="Proteomes" id="UP000029868">
    <property type="component" value="Unassembled WGS sequence"/>
</dbReference>
<feature type="domain" description="Glycosyltransferase subfamily 4-like N-terminal" evidence="1">
    <location>
        <begin position="14"/>
        <end position="183"/>
    </location>
</feature>
<dbReference type="RefSeq" id="WP_033083932.1">
    <property type="nucleotide sequence ID" value="NZ_JQEC01000057.1"/>
</dbReference>
<protein>
    <submittedName>
        <fullName evidence="2">Glycosyl transferase group 1</fullName>
    </submittedName>
</protein>
<dbReference type="SUPFAM" id="SSF53756">
    <property type="entry name" value="UDP-Glycosyltransferase/glycogen phosphorylase"/>
    <property type="match status" value="1"/>
</dbReference>
<evidence type="ECO:0000313" key="3">
    <source>
        <dbReference type="Proteomes" id="UP000029868"/>
    </source>
</evidence>
<comment type="caution">
    <text evidence="2">The sequence shown here is derived from an EMBL/GenBank/DDBJ whole genome shotgun (WGS) entry which is preliminary data.</text>
</comment>
<dbReference type="InterPro" id="IPR028098">
    <property type="entry name" value="Glyco_trans_4-like_N"/>
</dbReference>
<dbReference type="Pfam" id="PF13439">
    <property type="entry name" value="Glyco_transf_4"/>
    <property type="match status" value="1"/>
</dbReference>
<proteinExistence type="predicted"/>
<keyword evidence="2" id="KW-0808">Transferase</keyword>
<sequence length="362" mass="40666">MKNIVIVIDGLTGGGAERVMISLATEIVRQGHKVTILSLSNRCDYVVPEGITVCYLFNHKASKVDRLWQLKSSVAKIERWFFDYEQQSTAFDLVLSNLDRSNNLLAKSCIRSVYYIIHNSVEEELQRQKKLGPFAYWYLYKSKKNLSGKDLICVSKGIEQEIKQGDVIQAQSIATIYNPFDIDDIQNKSLIVDNAIPQEPYIIHVGRLAKQKRHDILFEAFSRVSKEVKLVLLCNKPKKVLKMASKYGVADRLILPGFQANAYNWIRNARALILSSDYEGLPTVLLEAIAVNTKVVSTACPHGPDEILTGSLGDYLVPRREPEALAEAINRILITELDLSEADILNKVKASNIAKKYLNLAG</sequence>
<dbReference type="EMBL" id="JQEC01000057">
    <property type="protein sequence ID" value="KGJ89012.1"/>
    <property type="molecule type" value="Genomic_DNA"/>
</dbReference>
<dbReference type="PATRIC" id="fig|28229.3.peg.3979"/>
<evidence type="ECO:0000259" key="1">
    <source>
        <dbReference type="Pfam" id="PF13439"/>
    </source>
</evidence>
<dbReference type="PANTHER" id="PTHR12526">
    <property type="entry name" value="GLYCOSYLTRANSFERASE"/>
    <property type="match status" value="1"/>
</dbReference>
<dbReference type="OrthoDB" id="4611853at2"/>
<evidence type="ECO:0000313" key="2">
    <source>
        <dbReference type="EMBL" id="KGJ89012.1"/>
    </source>
</evidence>
<dbReference type="CDD" id="cd03811">
    <property type="entry name" value="GT4_GT28_WabH-like"/>
    <property type="match status" value="1"/>
</dbReference>
<dbReference type="PANTHER" id="PTHR12526:SF638">
    <property type="entry name" value="SPORE COAT PROTEIN SA"/>
    <property type="match status" value="1"/>
</dbReference>
<dbReference type="GO" id="GO:0016757">
    <property type="term" value="F:glycosyltransferase activity"/>
    <property type="evidence" value="ECO:0007669"/>
    <property type="project" value="UniProtKB-ARBA"/>
</dbReference>
<accession>A0A099KG87</accession>
<organism evidence="2 3">
    <name type="scientific">Colwellia psychrerythraea</name>
    <name type="common">Vibrio psychroerythus</name>
    <dbReference type="NCBI Taxonomy" id="28229"/>
    <lineage>
        <taxon>Bacteria</taxon>
        <taxon>Pseudomonadati</taxon>
        <taxon>Pseudomonadota</taxon>
        <taxon>Gammaproteobacteria</taxon>
        <taxon>Alteromonadales</taxon>
        <taxon>Colwelliaceae</taxon>
        <taxon>Colwellia</taxon>
    </lineage>
</organism>
<dbReference type="Gene3D" id="3.40.50.2000">
    <property type="entry name" value="Glycogen Phosphorylase B"/>
    <property type="match status" value="2"/>
</dbReference>